<organism evidence="1 2">
    <name type="scientific">Hibiscus sabdariffa</name>
    <name type="common">roselle</name>
    <dbReference type="NCBI Taxonomy" id="183260"/>
    <lineage>
        <taxon>Eukaryota</taxon>
        <taxon>Viridiplantae</taxon>
        <taxon>Streptophyta</taxon>
        <taxon>Embryophyta</taxon>
        <taxon>Tracheophyta</taxon>
        <taxon>Spermatophyta</taxon>
        <taxon>Magnoliopsida</taxon>
        <taxon>eudicotyledons</taxon>
        <taxon>Gunneridae</taxon>
        <taxon>Pentapetalae</taxon>
        <taxon>rosids</taxon>
        <taxon>malvids</taxon>
        <taxon>Malvales</taxon>
        <taxon>Malvaceae</taxon>
        <taxon>Malvoideae</taxon>
        <taxon>Hibiscus</taxon>
    </lineage>
</organism>
<evidence type="ECO:0000313" key="1">
    <source>
        <dbReference type="EMBL" id="KAK9044394.1"/>
    </source>
</evidence>
<evidence type="ECO:0000313" key="2">
    <source>
        <dbReference type="Proteomes" id="UP001396334"/>
    </source>
</evidence>
<proteinExistence type="predicted"/>
<keyword evidence="2" id="KW-1185">Reference proteome</keyword>
<name>A0ABR2U462_9ROSI</name>
<dbReference type="EMBL" id="JBBPBN010000002">
    <property type="protein sequence ID" value="KAK9044394.1"/>
    <property type="molecule type" value="Genomic_DNA"/>
</dbReference>
<sequence>MEVVPLGNDEHVEANLRHIAAQSGSHVVVNVMGMSVTHRSWDHSGEGSSWGKQHARVNKGLHVKKGVGFQSPARAAVADWLSRAITMVDDEGQRMQHGLEHEYEVMGDPDADHLEVDGLAQHMSIGTGLVANVNGGVSL</sequence>
<dbReference type="Proteomes" id="UP001396334">
    <property type="component" value="Unassembled WGS sequence"/>
</dbReference>
<reference evidence="1 2" key="1">
    <citation type="journal article" date="2024" name="G3 (Bethesda)">
        <title>Genome assembly of Hibiscus sabdariffa L. provides insights into metabolisms of medicinal natural products.</title>
        <authorList>
            <person name="Kim T."/>
        </authorList>
    </citation>
    <scope>NUCLEOTIDE SEQUENCE [LARGE SCALE GENOMIC DNA]</scope>
    <source>
        <strain evidence="1">TK-2024</strain>
        <tissue evidence="1">Old leaves</tissue>
    </source>
</reference>
<gene>
    <name evidence="1" type="ORF">V6N11_058295</name>
</gene>
<comment type="caution">
    <text evidence="1">The sequence shown here is derived from an EMBL/GenBank/DDBJ whole genome shotgun (WGS) entry which is preliminary data.</text>
</comment>
<protein>
    <submittedName>
        <fullName evidence="1">Uncharacterized protein</fullName>
    </submittedName>
</protein>
<accession>A0ABR2U462</accession>